<dbReference type="PANTHER" id="PTHR21040:SF8">
    <property type="entry name" value="BCDNA.GH04120"/>
    <property type="match status" value="1"/>
</dbReference>
<evidence type="ECO:0000256" key="2">
    <source>
        <dbReference type="ARBA" id="ARBA00006285"/>
    </source>
</evidence>
<dbReference type="PANTHER" id="PTHR21040">
    <property type="entry name" value="BCDNA.GH04120"/>
    <property type="match status" value="1"/>
</dbReference>
<gene>
    <name evidence="6" type="primary">WBGene00091424</name>
</gene>
<dbReference type="Pfam" id="PF00728">
    <property type="entry name" value="Glyco_hydro_20"/>
    <property type="match status" value="1"/>
</dbReference>
<evidence type="ECO:0000256" key="3">
    <source>
        <dbReference type="ARBA" id="ARBA00012663"/>
    </source>
</evidence>
<evidence type="ECO:0000313" key="7">
    <source>
        <dbReference type="Proteomes" id="UP000005239"/>
    </source>
</evidence>
<accession>A0A2A6C9Y6</accession>
<comment type="similarity">
    <text evidence="2">Belongs to the glycosyl hydrolase 20 family.</text>
</comment>
<evidence type="ECO:0000313" key="6">
    <source>
        <dbReference type="EnsemblMetazoa" id="PPA01870.1"/>
    </source>
</evidence>
<comment type="catalytic activity">
    <reaction evidence="1">
        <text>Hydrolysis of terminal non-reducing N-acetyl-D-hexosamine residues in N-acetyl-beta-D-hexosaminides.</text>
        <dbReference type="EC" id="3.2.1.52"/>
    </reaction>
</comment>
<protein>
    <recommendedName>
        <fullName evidence="3">beta-N-acetylhexosaminidase</fullName>
        <ecNumber evidence="3">3.2.1.52</ecNumber>
    </recommendedName>
</protein>
<sequence>MATTMAIINDKSSSSSNRRGSSTSNGRYHHLMDFSSSSRMEGEIMVVINRNSSSHSNNRSHWSESEKRLQKEKTFTRRRSHRHFHPRDSAYQMREDVILGFVITYIPHAHSIELILSLRRYIDQTISYLHSSIIREEKEREMSMGENGARAMASSTSSRQHNDDSKAATACGSVAVDKYVHMDLKGAPPHPDYFKQSLDIFAKLGAKGVVIEWEDMFPLTGILSSASHGNAYSKADVIGILEYANRVNLTVIPLVQTFGHAEWILKTALFEPLRENENYTNVFCIGNPATKDILTDLLSQVAQLHAAVTPMPFFHIGADEAVIKKPQPGTCPEDIEMMEELGTNDTKVLVFHHLRTVSKLIQDEFPETKILAWFDEFKGADAQVIRDFELDQRLTPVVWKYNPSDLEKALPDDMWSNLSDAFSSAWGASAFKGADGSAKIDNAIVPYMSNNQQWRIQLDLHSGKFNRSIEAVIVTGWQRYDHFTGLCELLPTSMTSLALSMKILDNGNVTTDDASMISSILSCPNSTTLVNLIAGNDTCKYEGYKVRDSIKQVVSYMKNFDDYTWIHNLENGWFGKTAQDRHYSSRYYIESLIGQYKKYLKNTNKMKKDIINNFGVIYFSETASEFLFDRVDSFTEKLSRGISDMERIIGRRSFQVRPIFK</sequence>
<proteinExistence type="inferred from homology"/>
<evidence type="ECO:0000256" key="4">
    <source>
        <dbReference type="ARBA" id="ARBA00022801"/>
    </source>
</evidence>
<dbReference type="GO" id="GO:0015929">
    <property type="term" value="F:hexosaminidase activity"/>
    <property type="evidence" value="ECO:0000318"/>
    <property type="project" value="GO_Central"/>
</dbReference>
<keyword evidence="4" id="KW-0378">Hydrolase</keyword>
<dbReference type="InterPro" id="IPR015883">
    <property type="entry name" value="Glyco_hydro_20_cat"/>
</dbReference>
<reference evidence="7" key="1">
    <citation type="journal article" date="2008" name="Nat. Genet.">
        <title>The Pristionchus pacificus genome provides a unique perspective on nematode lifestyle and parasitism.</title>
        <authorList>
            <person name="Dieterich C."/>
            <person name="Clifton S.W."/>
            <person name="Schuster L.N."/>
            <person name="Chinwalla A."/>
            <person name="Delehaunty K."/>
            <person name="Dinkelacker I."/>
            <person name="Fulton L."/>
            <person name="Fulton R."/>
            <person name="Godfrey J."/>
            <person name="Minx P."/>
            <person name="Mitreva M."/>
            <person name="Roeseler W."/>
            <person name="Tian H."/>
            <person name="Witte H."/>
            <person name="Yang S.P."/>
            <person name="Wilson R.K."/>
            <person name="Sommer R.J."/>
        </authorList>
    </citation>
    <scope>NUCLEOTIDE SEQUENCE [LARGE SCALE GENOMIC DNA]</scope>
    <source>
        <strain evidence="7">PS312</strain>
    </source>
</reference>
<feature type="region of interest" description="Disordered" evidence="5">
    <location>
        <begin position="51"/>
        <end position="83"/>
    </location>
</feature>
<evidence type="ECO:0000256" key="5">
    <source>
        <dbReference type="SAM" id="MobiDB-lite"/>
    </source>
</evidence>
<reference evidence="6" key="2">
    <citation type="submission" date="2022-06" db="UniProtKB">
        <authorList>
            <consortium name="EnsemblMetazoa"/>
        </authorList>
    </citation>
    <scope>IDENTIFICATION</scope>
    <source>
        <strain evidence="6">PS312</strain>
    </source>
</reference>
<dbReference type="Proteomes" id="UP000005239">
    <property type="component" value="Unassembled WGS sequence"/>
</dbReference>
<feature type="compositionally biased region" description="Low complexity" evidence="5">
    <location>
        <begin position="12"/>
        <end position="26"/>
    </location>
</feature>
<dbReference type="EC" id="3.2.1.52" evidence="3"/>
<dbReference type="EnsemblMetazoa" id="PPA01870.1">
    <property type="protein sequence ID" value="PPA01870.1"/>
    <property type="gene ID" value="WBGene00091424"/>
</dbReference>
<dbReference type="SUPFAM" id="SSF51445">
    <property type="entry name" value="(Trans)glycosidases"/>
    <property type="match status" value="1"/>
</dbReference>
<dbReference type="GO" id="GO:0004563">
    <property type="term" value="F:beta-N-acetylhexosaminidase activity"/>
    <property type="evidence" value="ECO:0007669"/>
    <property type="project" value="UniProtKB-EC"/>
</dbReference>
<dbReference type="InterPro" id="IPR017853">
    <property type="entry name" value="GH"/>
</dbReference>
<feature type="region of interest" description="Disordered" evidence="5">
    <location>
        <begin position="147"/>
        <end position="166"/>
    </location>
</feature>
<dbReference type="GO" id="GO:0005975">
    <property type="term" value="P:carbohydrate metabolic process"/>
    <property type="evidence" value="ECO:0007669"/>
    <property type="project" value="EnsemblMetazoa"/>
</dbReference>
<dbReference type="AlphaFoldDB" id="A0A2A6C9Y6"/>
<organism evidence="6 7">
    <name type="scientific">Pristionchus pacificus</name>
    <name type="common">Parasitic nematode worm</name>
    <dbReference type="NCBI Taxonomy" id="54126"/>
    <lineage>
        <taxon>Eukaryota</taxon>
        <taxon>Metazoa</taxon>
        <taxon>Ecdysozoa</taxon>
        <taxon>Nematoda</taxon>
        <taxon>Chromadorea</taxon>
        <taxon>Rhabditida</taxon>
        <taxon>Rhabditina</taxon>
        <taxon>Diplogasteromorpha</taxon>
        <taxon>Diplogasteroidea</taxon>
        <taxon>Neodiplogasteridae</taxon>
        <taxon>Pristionchus</taxon>
    </lineage>
</organism>
<dbReference type="InterPro" id="IPR038901">
    <property type="entry name" value="HEXDC-like"/>
</dbReference>
<evidence type="ECO:0000256" key="1">
    <source>
        <dbReference type="ARBA" id="ARBA00001231"/>
    </source>
</evidence>
<keyword evidence="7" id="KW-1185">Reference proteome</keyword>
<accession>A0A8R1Y7H4</accession>
<dbReference type="Gene3D" id="3.20.20.80">
    <property type="entry name" value="Glycosidases"/>
    <property type="match status" value="1"/>
</dbReference>
<dbReference type="OrthoDB" id="10023921at2759"/>
<name>A0A2A6C9Y6_PRIPA</name>
<feature type="compositionally biased region" description="Basic and acidic residues" evidence="5">
    <location>
        <begin position="61"/>
        <end position="75"/>
    </location>
</feature>
<feature type="compositionally biased region" description="Low complexity" evidence="5">
    <location>
        <begin position="51"/>
        <end position="60"/>
    </location>
</feature>
<feature type="region of interest" description="Disordered" evidence="5">
    <location>
        <begin position="1"/>
        <end position="30"/>
    </location>
</feature>